<name>A0A2T0LUH9_9PSEU</name>
<comment type="caution">
    <text evidence="3">The sequence shown here is derived from an EMBL/GenBank/DDBJ whole genome shotgun (WGS) entry which is preliminary data.</text>
</comment>
<evidence type="ECO:0000256" key="1">
    <source>
        <dbReference type="ARBA" id="ARBA00007689"/>
    </source>
</evidence>
<gene>
    <name evidence="3" type="ORF">B0I33_10578</name>
</gene>
<keyword evidence="4" id="KW-1185">Reference proteome</keyword>
<dbReference type="Pfam" id="PF03795">
    <property type="entry name" value="YCII"/>
    <property type="match status" value="1"/>
</dbReference>
<sequence>MTWFVVETRYVPEKVAEVRPRHRDYLLALAEQGTVAVAGPLEDDIGGLIVLRAESRQALEEVLDADPYHLEGALAERTVREFKPVLGAWVPPAS</sequence>
<dbReference type="Gene3D" id="3.30.70.1060">
    <property type="entry name" value="Dimeric alpha+beta barrel"/>
    <property type="match status" value="1"/>
</dbReference>
<comment type="similarity">
    <text evidence="1">Belongs to the YciI family.</text>
</comment>
<organism evidence="3 4">
    <name type="scientific">Prauserella shujinwangii</name>
    <dbReference type="NCBI Taxonomy" id="1453103"/>
    <lineage>
        <taxon>Bacteria</taxon>
        <taxon>Bacillati</taxon>
        <taxon>Actinomycetota</taxon>
        <taxon>Actinomycetes</taxon>
        <taxon>Pseudonocardiales</taxon>
        <taxon>Pseudonocardiaceae</taxon>
        <taxon>Prauserella</taxon>
    </lineage>
</organism>
<dbReference type="PANTHER" id="PTHR37828">
    <property type="entry name" value="GSR2449 PROTEIN"/>
    <property type="match status" value="1"/>
</dbReference>
<reference evidence="3 4" key="1">
    <citation type="submission" date="2018-03" db="EMBL/GenBank/DDBJ databases">
        <title>Genomic Encyclopedia of Type Strains, Phase III (KMG-III): the genomes of soil and plant-associated and newly described type strains.</title>
        <authorList>
            <person name="Whitman W."/>
        </authorList>
    </citation>
    <scope>NUCLEOTIDE SEQUENCE [LARGE SCALE GENOMIC DNA]</scope>
    <source>
        <strain evidence="3 4">CGMCC 4.7125</strain>
    </source>
</reference>
<dbReference type="RefSeq" id="WP_106179008.1">
    <property type="nucleotide sequence ID" value="NZ_PVNH01000005.1"/>
</dbReference>
<dbReference type="Proteomes" id="UP000238362">
    <property type="component" value="Unassembled WGS sequence"/>
</dbReference>
<accession>A0A2T0LUH9</accession>
<evidence type="ECO:0000259" key="2">
    <source>
        <dbReference type="Pfam" id="PF03795"/>
    </source>
</evidence>
<proteinExistence type="inferred from homology"/>
<evidence type="ECO:0000313" key="3">
    <source>
        <dbReference type="EMBL" id="PRX47500.1"/>
    </source>
</evidence>
<dbReference type="AlphaFoldDB" id="A0A2T0LUH9"/>
<dbReference type="OrthoDB" id="8968203at2"/>
<dbReference type="SUPFAM" id="SSF54909">
    <property type="entry name" value="Dimeric alpha+beta barrel"/>
    <property type="match status" value="1"/>
</dbReference>
<protein>
    <recommendedName>
        <fullName evidence="2">YCII-related domain-containing protein</fullName>
    </recommendedName>
</protein>
<evidence type="ECO:0000313" key="4">
    <source>
        <dbReference type="Proteomes" id="UP000238362"/>
    </source>
</evidence>
<dbReference type="InterPro" id="IPR011008">
    <property type="entry name" value="Dimeric_a/b-barrel"/>
</dbReference>
<dbReference type="EMBL" id="PVNH01000005">
    <property type="protein sequence ID" value="PRX47500.1"/>
    <property type="molecule type" value="Genomic_DNA"/>
</dbReference>
<feature type="domain" description="YCII-related" evidence="2">
    <location>
        <begin position="9"/>
        <end position="83"/>
    </location>
</feature>
<dbReference type="PANTHER" id="PTHR37828:SF1">
    <property type="entry name" value="YCII-RELATED DOMAIN-CONTAINING PROTEIN"/>
    <property type="match status" value="1"/>
</dbReference>
<dbReference type="InterPro" id="IPR005545">
    <property type="entry name" value="YCII"/>
</dbReference>